<dbReference type="STRING" id="173990.SAMN05660691_02168"/>
<feature type="transmembrane region" description="Helical" evidence="1">
    <location>
        <begin position="215"/>
        <end position="232"/>
    </location>
</feature>
<keyword evidence="1" id="KW-1133">Transmembrane helix</keyword>
<feature type="transmembrane region" description="Helical" evidence="1">
    <location>
        <begin position="244"/>
        <end position="267"/>
    </location>
</feature>
<keyword evidence="1" id="KW-0472">Membrane</keyword>
<keyword evidence="3" id="KW-1185">Reference proteome</keyword>
<keyword evidence="1" id="KW-0812">Transmembrane</keyword>
<feature type="transmembrane region" description="Helical" evidence="1">
    <location>
        <begin position="81"/>
        <end position="99"/>
    </location>
</feature>
<reference evidence="3" key="1">
    <citation type="submission" date="2016-10" db="EMBL/GenBank/DDBJ databases">
        <authorList>
            <person name="Varghese N."/>
            <person name="Submissions S."/>
        </authorList>
    </citation>
    <scope>NUCLEOTIDE SEQUENCE [LARGE SCALE GENOMIC DNA]</scope>
    <source>
        <strain evidence="3">DSM 17616</strain>
    </source>
</reference>
<dbReference type="RefSeq" id="WP_092793151.1">
    <property type="nucleotide sequence ID" value="NZ_FNXF01000007.1"/>
</dbReference>
<evidence type="ECO:0000313" key="3">
    <source>
        <dbReference type="Proteomes" id="UP000199371"/>
    </source>
</evidence>
<sequence>MELVKRYIAAVQRELPETKRDEIGRELNANIMDQLDMLAEQQGGLTDTDIAAVLKQMGHPRTVAQQFVPPQPLISPGYMALYKNTLFMVLGILFLLQVVDSTSAWLSSQMSFLLYMKSLASGFMQDSLLGFTSITLAFWLMSRHEPKQHSRCEQSWQPEQLPKAGPHWQHISLQDIFTDLATYVFLLIVIWYPLWLSTEQLANSRFLFTDNAHQLLKWASPLALLGIASSLWQLRKRFWSQSMLLGNIVLNGAFAAVILLLATFSPLLKLEPEVWQGVLQLEQLERAAVTGLVITAMFPLWEVVRDILRLKKLG</sequence>
<dbReference type="Pfam" id="PF22564">
    <property type="entry name" value="HAAS"/>
    <property type="match status" value="1"/>
</dbReference>
<proteinExistence type="predicted"/>
<dbReference type="AlphaFoldDB" id="A0A1H6LTT2"/>
<evidence type="ECO:0000313" key="2">
    <source>
        <dbReference type="EMBL" id="SEH92150.1"/>
    </source>
</evidence>
<name>A0A1H6LTT2_9GAMM</name>
<accession>A0A1H6LTT2</accession>
<feature type="transmembrane region" description="Helical" evidence="1">
    <location>
        <begin position="119"/>
        <end position="141"/>
    </location>
</feature>
<dbReference type="Proteomes" id="UP000199371">
    <property type="component" value="Unassembled WGS sequence"/>
</dbReference>
<dbReference type="EMBL" id="FNXF01000007">
    <property type="protein sequence ID" value="SEH92150.1"/>
    <property type="molecule type" value="Genomic_DNA"/>
</dbReference>
<protein>
    <submittedName>
        <fullName evidence="2">Uncharacterized protein</fullName>
    </submittedName>
</protein>
<feature type="transmembrane region" description="Helical" evidence="1">
    <location>
        <begin position="287"/>
        <end position="304"/>
    </location>
</feature>
<evidence type="ECO:0000256" key="1">
    <source>
        <dbReference type="SAM" id="Phobius"/>
    </source>
</evidence>
<organism evidence="2 3">
    <name type="scientific">Rheinheimera pacifica</name>
    <dbReference type="NCBI Taxonomy" id="173990"/>
    <lineage>
        <taxon>Bacteria</taxon>
        <taxon>Pseudomonadati</taxon>
        <taxon>Pseudomonadota</taxon>
        <taxon>Gammaproteobacteria</taxon>
        <taxon>Chromatiales</taxon>
        <taxon>Chromatiaceae</taxon>
        <taxon>Rheinheimera</taxon>
    </lineage>
</organism>
<gene>
    <name evidence="2" type="ORF">SAMN05660691_02168</name>
</gene>
<dbReference type="OrthoDB" id="116789at2"/>
<feature type="transmembrane region" description="Helical" evidence="1">
    <location>
        <begin position="176"/>
        <end position="195"/>
    </location>
</feature>